<dbReference type="KEGG" id="pbh:AAW51_3351"/>
<evidence type="ECO:0000313" key="3">
    <source>
        <dbReference type="Proteomes" id="UP000035352"/>
    </source>
</evidence>
<keyword evidence="1" id="KW-0812">Transmembrane</keyword>
<accession>A0A0G3BKW6</accession>
<protein>
    <submittedName>
        <fullName evidence="2">Uncharacterized protein</fullName>
    </submittedName>
</protein>
<dbReference type="OrthoDB" id="5959103at2"/>
<name>A0A0G3BKW6_9BURK</name>
<dbReference type="EMBL" id="CP011371">
    <property type="protein sequence ID" value="AKJ30042.1"/>
    <property type="molecule type" value="Genomic_DNA"/>
</dbReference>
<keyword evidence="1" id="KW-0472">Membrane</keyword>
<keyword evidence="1" id="KW-1133">Transmembrane helix</keyword>
<evidence type="ECO:0000256" key="1">
    <source>
        <dbReference type="SAM" id="Phobius"/>
    </source>
</evidence>
<proteinExistence type="predicted"/>
<organism evidence="2 3">
    <name type="scientific">Caldimonas brevitalea</name>
    <dbReference type="NCBI Taxonomy" id="413882"/>
    <lineage>
        <taxon>Bacteria</taxon>
        <taxon>Pseudomonadati</taxon>
        <taxon>Pseudomonadota</taxon>
        <taxon>Betaproteobacteria</taxon>
        <taxon>Burkholderiales</taxon>
        <taxon>Sphaerotilaceae</taxon>
        <taxon>Caldimonas</taxon>
    </lineage>
</organism>
<dbReference type="Proteomes" id="UP000035352">
    <property type="component" value="Chromosome"/>
</dbReference>
<keyword evidence="3" id="KW-1185">Reference proteome</keyword>
<dbReference type="STRING" id="413882.AAW51_3351"/>
<sequence>MDNKQGQQQLDQAFDTLQAESPERVARLIRWLRSPGSRWVRLPLGLLFILSSFAWFLPVVGIEFLPVGLLLLAQDIPFLRKPAARFLLWLEHKWLSFRHRRRERKRHRNS</sequence>
<evidence type="ECO:0000313" key="2">
    <source>
        <dbReference type="EMBL" id="AKJ30042.1"/>
    </source>
</evidence>
<dbReference type="RefSeq" id="WP_047195511.1">
    <property type="nucleotide sequence ID" value="NZ_CP011371.1"/>
</dbReference>
<gene>
    <name evidence="2" type="ORF">AAW51_3351</name>
</gene>
<dbReference type="AlphaFoldDB" id="A0A0G3BKW6"/>
<reference evidence="2 3" key="1">
    <citation type="submission" date="2015-05" db="EMBL/GenBank/DDBJ databases">
        <authorList>
            <person name="Tang B."/>
            <person name="Yu Y."/>
        </authorList>
    </citation>
    <scope>NUCLEOTIDE SEQUENCE [LARGE SCALE GENOMIC DNA]</scope>
    <source>
        <strain evidence="2 3">DSM 7029</strain>
    </source>
</reference>
<feature type="transmembrane region" description="Helical" evidence="1">
    <location>
        <begin position="44"/>
        <end position="72"/>
    </location>
</feature>